<dbReference type="AlphaFoldDB" id="A0A803MZA3"/>
<name>A0A803MZA3_CHEQI</name>
<evidence type="ECO:0000313" key="5">
    <source>
        <dbReference type="Proteomes" id="UP000596660"/>
    </source>
</evidence>
<dbReference type="SUPFAM" id="SSF52161">
    <property type="entry name" value="Ribosomal protein L13"/>
    <property type="match status" value="1"/>
</dbReference>
<evidence type="ECO:0000256" key="1">
    <source>
        <dbReference type="ARBA" id="ARBA00006227"/>
    </source>
</evidence>
<dbReference type="GO" id="GO:0003735">
    <property type="term" value="F:structural constituent of ribosome"/>
    <property type="evidence" value="ECO:0007669"/>
    <property type="project" value="InterPro"/>
</dbReference>
<protein>
    <submittedName>
        <fullName evidence="4">Uncharacterized protein</fullName>
    </submittedName>
</protein>
<dbReference type="SMR" id="A0A803MZA3"/>
<reference evidence="4" key="1">
    <citation type="journal article" date="2017" name="Nature">
        <title>The genome of Chenopodium quinoa.</title>
        <authorList>
            <person name="Jarvis D.E."/>
            <person name="Ho Y.S."/>
            <person name="Lightfoot D.J."/>
            <person name="Schmoeckel S.M."/>
            <person name="Li B."/>
            <person name="Borm T.J.A."/>
            <person name="Ohyanagi H."/>
            <person name="Mineta K."/>
            <person name="Michell C.T."/>
            <person name="Saber N."/>
            <person name="Kharbatia N.M."/>
            <person name="Rupper R.R."/>
            <person name="Sharp A.R."/>
            <person name="Dally N."/>
            <person name="Boughton B.A."/>
            <person name="Woo Y.H."/>
            <person name="Gao G."/>
            <person name="Schijlen E.G.W.M."/>
            <person name="Guo X."/>
            <person name="Momin A.A."/>
            <person name="Negrao S."/>
            <person name="Al-Babili S."/>
            <person name="Gehring C."/>
            <person name="Roessner U."/>
            <person name="Jung C."/>
            <person name="Murphy K."/>
            <person name="Arold S.T."/>
            <person name="Gojobori T."/>
            <person name="van der Linden C.G."/>
            <person name="van Loo E.N."/>
            <person name="Jellen E.N."/>
            <person name="Maughan P.J."/>
            <person name="Tester M."/>
        </authorList>
    </citation>
    <scope>NUCLEOTIDE SEQUENCE [LARGE SCALE GENOMIC DNA]</scope>
    <source>
        <strain evidence="4">cv. PI 614886</strain>
    </source>
</reference>
<evidence type="ECO:0000256" key="2">
    <source>
        <dbReference type="ARBA" id="ARBA00022980"/>
    </source>
</evidence>
<proteinExistence type="inferred from homology"/>
<dbReference type="Gene3D" id="3.90.1180.10">
    <property type="entry name" value="Ribosomal protein L13"/>
    <property type="match status" value="1"/>
</dbReference>
<dbReference type="OMA" id="PYDEKNR"/>
<sequence>MIPHKTKRGAASLARLKVYEGVPPPYDKIKRVVVPDTLKVLRLQKGHKYCLLGRLSIEVSWSHYNTIRFSKAKLFESDNLRVLKNAEIHLGKLLEVEQ</sequence>
<keyword evidence="5" id="KW-1185">Reference proteome</keyword>
<dbReference type="Gramene" id="AUR62037743-RA">
    <property type="protein sequence ID" value="AUR62037743-RA:cds"/>
    <property type="gene ID" value="AUR62037743"/>
</dbReference>
<accession>A0A803MZA3</accession>
<keyword evidence="2" id="KW-0689">Ribosomal protein</keyword>
<dbReference type="PANTHER" id="PTHR11545">
    <property type="entry name" value="RIBOSOMAL PROTEIN L13"/>
    <property type="match status" value="1"/>
</dbReference>
<evidence type="ECO:0000256" key="3">
    <source>
        <dbReference type="ARBA" id="ARBA00023274"/>
    </source>
</evidence>
<dbReference type="GO" id="GO:0006412">
    <property type="term" value="P:translation"/>
    <property type="evidence" value="ECO:0007669"/>
    <property type="project" value="InterPro"/>
</dbReference>
<evidence type="ECO:0000313" key="4">
    <source>
        <dbReference type="EnsemblPlants" id="AUR62037743-RA:cds"/>
    </source>
</evidence>
<dbReference type="GO" id="GO:0022625">
    <property type="term" value="C:cytosolic large ribosomal subunit"/>
    <property type="evidence" value="ECO:0007669"/>
    <property type="project" value="TreeGrafter"/>
</dbReference>
<organism evidence="4 5">
    <name type="scientific">Chenopodium quinoa</name>
    <name type="common">Quinoa</name>
    <dbReference type="NCBI Taxonomy" id="63459"/>
    <lineage>
        <taxon>Eukaryota</taxon>
        <taxon>Viridiplantae</taxon>
        <taxon>Streptophyta</taxon>
        <taxon>Embryophyta</taxon>
        <taxon>Tracheophyta</taxon>
        <taxon>Spermatophyta</taxon>
        <taxon>Magnoliopsida</taxon>
        <taxon>eudicotyledons</taxon>
        <taxon>Gunneridae</taxon>
        <taxon>Pentapetalae</taxon>
        <taxon>Caryophyllales</taxon>
        <taxon>Chenopodiaceae</taxon>
        <taxon>Chenopodioideae</taxon>
        <taxon>Atripliceae</taxon>
        <taxon>Chenopodium</taxon>
    </lineage>
</organism>
<dbReference type="GO" id="GO:0003729">
    <property type="term" value="F:mRNA binding"/>
    <property type="evidence" value="ECO:0007669"/>
    <property type="project" value="TreeGrafter"/>
</dbReference>
<dbReference type="Proteomes" id="UP000596660">
    <property type="component" value="Unplaced"/>
</dbReference>
<reference evidence="4" key="2">
    <citation type="submission" date="2021-03" db="UniProtKB">
        <authorList>
            <consortium name="EnsemblPlants"/>
        </authorList>
    </citation>
    <scope>IDENTIFICATION</scope>
</reference>
<dbReference type="EnsemblPlants" id="AUR62037743-RA">
    <property type="protein sequence ID" value="AUR62037743-RA:cds"/>
    <property type="gene ID" value="AUR62037743"/>
</dbReference>
<comment type="similarity">
    <text evidence="1">Belongs to the universal ribosomal protein uL13 family.</text>
</comment>
<dbReference type="InterPro" id="IPR005822">
    <property type="entry name" value="Ribosomal_uL13"/>
</dbReference>
<dbReference type="InterPro" id="IPR036899">
    <property type="entry name" value="Ribosomal_uL13_sf"/>
</dbReference>
<dbReference type="GO" id="GO:0017148">
    <property type="term" value="P:negative regulation of translation"/>
    <property type="evidence" value="ECO:0007669"/>
    <property type="project" value="TreeGrafter"/>
</dbReference>
<keyword evidence="3" id="KW-0687">Ribonucleoprotein</keyword>
<dbReference type="PANTHER" id="PTHR11545:SF39">
    <property type="entry name" value="LARGE RIBOSOMAL SUBUNIT PROTEIN UL13X-RELATED"/>
    <property type="match status" value="1"/>
</dbReference>